<evidence type="ECO:0000313" key="4">
    <source>
        <dbReference type="Proteomes" id="UP000323161"/>
    </source>
</evidence>
<proteinExistence type="predicted"/>
<feature type="domain" description="MobA-like NTP transferase" evidence="2">
    <location>
        <begin position="1"/>
        <end position="150"/>
    </location>
</feature>
<keyword evidence="4" id="KW-1185">Reference proteome</keyword>
<dbReference type="AlphaFoldDB" id="A0A5B0VJG1"/>
<dbReference type="RefSeq" id="WP_149599282.1">
    <property type="nucleotide sequence ID" value="NZ_VTUU01000002.1"/>
</dbReference>
<keyword evidence="1" id="KW-0460">Magnesium</keyword>
<dbReference type="Gene3D" id="3.90.550.10">
    <property type="entry name" value="Spore Coat Polysaccharide Biosynthesis Protein SpsA, Chain A"/>
    <property type="match status" value="1"/>
</dbReference>
<protein>
    <submittedName>
        <fullName evidence="3">NTP transferase domain-containing protein</fullName>
    </submittedName>
</protein>
<dbReference type="Proteomes" id="UP000323161">
    <property type="component" value="Unassembled WGS sequence"/>
</dbReference>
<dbReference type="Pfam" id="PF12804">
    <property type="entry name" value="NTP_transf_3"/>
    <property type="match status" value="1"/>
</dbReference>
<evidence type="ECO:0000313" key="3">
    <source>
        <dbReference type="EMBL" id="KAA1174860.1"/>
    </source>
</evidence>
<dbReference type="SUPFAM" id="SSF53448">
    <property type="entry name" value="Nucleotide-diphospho-sugar transferases"/>
    <property type="match status" value="1"/>
</dbReference>
<dbReference type="GO" id="GO:0016779">
    <property type="term" value="F:nucleotidyltransferase activity"/>
    <property type="evidence" value="ECO:0007669"/>
    <property type="project" value="UniProtKB-ARBA"/>
</dbReference>
<dbReference type="PANTHER" id="PTHR43777:SF1">
    <property type="entry name" value="MOLYBDENUM COFACTOR CYTIDYLYLTRANSFERASE"/>
    <property type="match status" value="1"/>
</dbReference>
<sequence>MGRPKALLPLKEGGGVLLDRAIAQARVLSRDVRVVCGAWYPLIRFRVAVPPSAWLRTPDWHEGLSASIRRGLLSLGPEVKGVFILVADQPLLGIAELKALGKAARYVPNQPVAADYNGWPGVPAYLPRWLWPYAKSLDGDQGAGRLLAEVSATRVGIPGAQDDVDTLEDWDRIRHRLAE</sequence>
<dbReference type="PANTHER" id="PTHR43777">
    <property type="entry name" value="MOLYBDENUM COFACTOR CYTIDYLYLTRANSFERASE"/>
    <property type="match status" value="1"/>
</dbReference>
<name>A0A5B0VJG1_9GAMM</name>
<dbReference type="InterPro" id="IPR029044">
    <property type="entry name" value="Nucleotide-diphossugar_trans"/>
</dbReference>
<gene>
    <name evidence="3" type="ORF">FWJ25_05625</name>
</gene>
<reference evidence="3 4" key="1">
    <citation type="submission" date="2019-08" db="EMBL/GenBank/DDBJ databases">
        <title>Marinobacter ZYF650 sp. nov., a marine bacterium isolated from seawater of the Mariana trench.</title>
        <authorList>
            <person name="Ahmad W."/>
        </authorList>
    </citation>
    <scope>NUCLEOTIDE SEQUENCE [LARGE SCALE GENOMIC DNA]</scope>
    <source>
        <strain evidence="3 4">ZYF650</strain>
    </source>
</reference>
<dbReference type="InterPro" id="IPR025877">
    <property type="entry name" value="MobA-like_NTP_Trfase"/>
</dbReference>
<accession>A0A5B0VJG1</accession>
<comment type="caution">
    <text evidence="3">The sequence shown here is derived from an EMBL/GenBank/DDBJ whole genome shotgun (WGS) entry which is preliminary data.</text>
</comment>
<evidence type="ECO:0000256" key="1">
    <source>
        <dbReference type="ARBA" id="ARBA00022842"/>
    </source>
</evidence>
<evidence type="ECO:0000259" key="2">
    <source>
        <dbReference type="Pfam" id="PF12804"/>
    </source>
</evidence>
<organism evidence="3 4">
    <name type="scientific">Marinobacter salinexigens</name>
    <dbReference type="NCBI Taxonomy" id="2919747"/>
    <lineage>
        <taxon>Bacteria</taxon>
        <taxon>Pseudomonadati</taxon>
        <taxon>Pseudomonadota</taxon>
        <taxon>Gammaproteobacteria</taxon>
        <taxon>Pseudomonadales</taxon>
        <taxon>Marinobacteraceae</taxon>
        <taxon>Marinobacter</taxon>
    </lineage>
</organism>
<dbReference type="EMBL" id="VTUU01000002">
    <property type="protein sequence ID" value="KAA1174860.1"/>
    <property type="molecule type" value="Genomic_DNA"/>
</dbReference>
<keyword evidence="3" id="KW-0808">Transferase</keyword>